<protein>
    <submittedName>
        <fullName evidence="3">Pyridoxamine 5'-phosphate oxidase family protein</fullName>
    </submittedName>
</protein>
<dbReference type="PANTHER" id="PTHR35176">
    <property type="entry name" value="HEME OXYGENASE HI_0854-RELATED"/>
    <property type="match status" value="1"/>
</dbReference>
<evidence type="ECO:0000313" key="3">
    <source>
        <dbReference type="EMBL" id="TGG87061.1"/>
    </source>
</evidence>
<dbReference type="PANTHER" id="PTHR35176:SF6">
    <property type="entry name" value="HEME OXYGENASE HI_0854-RELATED"/>
    <property type="match status" value="1"/>
</dbReference>
<dbReference type="SUPFAM" id="SSF50475">
    <property type="entry name" value="FMN-binding split barrel"/>
    <property type="match status" value="1"/>
</dbReference>
<dbReference type="InterPro" id="IPR052019">
    <property type="entry name" value="F420H2_bilvrd_red/Heme_oxyg"/>
</dbReference>
<dbReference type="GO" id="GO:0005829">
    <property type="term" value="C:cytosol"/>
    <property type="evidence" value="ECO:0007669"/>
    <property type="project" value="TreeGrafter"/>
</dbReference>
<keyword evidence="1" id="KW-0560">Oxidoreductase</keyword>
<name>A0A6C1BXT3_9ACTN</name>
<reference evidence="3 4" key="1">
    <citation type="submission" date="2018-10" db="EMBL/GenBank/DDBJ databases">
        <title>Isolation of pseudouridimycin from Streptomyces albus DSM 40763.</title>
        <authorList>
            <person name="Rosenqvist P."/>
            <person name="Metsae-Ketelae M."/>
            <person name="Virta P."/>
        </authorList>
    </citation>
    <scope>NUCLEOTIDE SEQUENCE [LARGE SCALE GENOMIC DNA]</scope>
    <source>
        <strain evidence="3 4">DSM 40763</strain>
    </source>
</reference>
<dbReference type="GeneID" id="75185593"/>
<evidence type="ECO:0000256" key="1">
    <source>
        <dbReference type="ARBA" id="ARBA00023002"/>
    </source>
</evidence>
<dbReference type="AlphaFoldDB" id="A0A6C1BXT3"/>
<comment type="caution">
    <text evidence="3">The sequence shown here is derived from an EMBL/GenBank/DDBJ whole genome shotgun (WGS) entry which is preliminary data.</text>
</comment>
<dbReference type="Proteomes" id="UP000298111">
    <property type="component" value="Unassembled WGS sequence"/>
</dbReference>
<dbReference type="GO" id="GO:0070967">
    <property type="term" value="F:coenzyme F420 binding"/>
    <property type="evidence" value="ECO:0007669"/>
    <property type="project" value="TreeGrafter"/>
</dbReference>
<dbReference type="EMBL" id="RCIY01000029">
    <property type="protein sequence ID" value="TGG87061.1"/>
    <property type="molecule type" value="Genomic_DNA"/>
</dbReference>
<dbReference type="Pfam" id="PF01243">
    <property type="entry name" value="PNPOx_N"/>
    <property type="match status" value="1"/>
</dbReference>
<dbReference type="Gene3D" id="2.30.110.10">
    <property type="entry name" value="Electron Transport, Fmn-binding Protein, Chain A"/>
    <property type="match status" value="1"/>
</dbReference>
<organism evidence="3 4">
    <name type="scientific">Streptomyces albus</name>
    <dbReference type="NCBI Taxonomy" id="1888"/>
    <lineage>
        <taxon>Bacteria</taxon>
        <taxon>Bacillati</taxon>
        <taxon>Actinomycetota</taxon>
        <taxon>Actinomycetes</taxon>
        <taxon>Kitasatosporales</taxon>
        <taxon>Streptomycetaceae</taxon>
        <taxon>Streptomyces</taxon>
    </lineage>
</organism>
<dbReference type="RefSeq" id="WP_016467066.1">
    <property type="nucleotide sequence ID" value="NZ_BNEJ01000017.1"/>
</dbReference>
<proteinExistence type="predicted"/>
<evidence type="ECO:0000259" key="2">
    <source>
        <dbReference type="Pfam" id="PF01243"/>
    </source>
</evidence>
<feature type="domain" description="Pyridoxamine 5'-phosphate oxidase N-terminal" evidence="2">
    <location>
        <begin position="8"/>
        <end position="101"/>
    </location>
</feature>
<dbReference type="InterPro" id="IPR012349">
    <property type="entry name" value="Split_barrel_FMN-bd"/>
</dbReference>
<evidence type="ECO:0000313" key="4">
    <source>
        <dbReference type="Proteomes" id="UP000298111"/>
    </source>
</evidence>
<dbReference type="GO" id="GO:0016627">
    <property type="term" value="F:oxidoreductase activity, acting on the CH-CH group of donors"/>
    <property type="evidence" value="ECO:0007669"/>
    <property type="project" value="TreeGrafter"/>
</dbReference>
<gene>
    <name evidence="3" type="ORF">D8771_04715</name>
</gene>
<accession>A0A6C1BXT3</accession>
<sequence>MASEQFDVDAFLRQPLTARLATNGPTVRPVWYLWEDRAFWILTGPWSRLPDRVRDDPDVALVVDECDVATGRVRQVTARGRAELVPFDAAKGRRKLSRYLGDDEALWDPRFARYLDDEASGRGTMWLRLVPDSLAAKDLGYTVAP</sequence>
<dbReference type="InterPro" id="IPR011576">
    <property type="entry name" value="Pyridox_Oxase_N"/>
</dbReference>